<sequence length="345" mass="39602">MFIAYLVYKKSWIGLIGLLLLLTNALIQFDAGIVVEPQSLIYLNFLFIIICVSFFIWRYKKETAYYKSLLTLSNGVGDDWFESTPSPHSPFPESIVYTLLQTIHEHEQNKRREDHSSQQMDHNDLASWVHEMKTPLTAMKITIDAHRSNELAQRLNAPWLRMHLLIDRQLYISRLANLDSDLLPEKLQVQDLIREEVRELSTWCMEKNISIDLTGNTASTVYTDKKWCGFVMRQILTNAIKYSSTDGNVFIHIGLHENEFVIVTIKDEGPGIQAHDLPRIFDKGFTGENGRVQHSATGMGLYLAEEISKKLHIRLEVDSAVGEGTSISMIFSSNNPFERIRRSLL</sequence>
<dbReference type="InterPro" id="IPR036097">
    <property type="entry name" value="HisK_dim/P_sf"/>
</dbReference>
<dbReference type="Pfam" id="PF02518">
    <property type="entry name" value="HATPase_c"/>
    <property type="match status" value="1"/>
</dbReference>
<dbReference type="PROSITE" id="PS50109">
    <property type="entry name" value="HIS_KIN"/>
    <property type="match status" value="1"/>
</dbReference>
<dbReference type="RefSeq" id="WP_044823878.1">
    <property type="nucleotide sequence ID" value="NZ_CP009687.1"/>
</dbReference>
<dbReference type="KEGG" id="cace:CACET_c17050"/>
<dbReference type="OrthoDB" id="9780487at2"/>
<comment type="subcellular location">
    <subcellularLocation>
        <location evidence="2">Cell membrane</location>
        <topology evidence="2">Multi-pass membrane protein</topology>
    </subcellularLocation>
</comment>
<evidence type="ECO:0000313" key="12">
    <source>
        <dbReference type="EMBL" id="AKL95154.1"/>
    </source>
</evidence>
<dbReference type="GO" id="GO:0016036">
    <property type="term" value="P:cellular response to phosphate starvation"/>
    <property type="evidence" value="ECO:0007669"/>
    <property type="project" value="TreeGrafter"/>
</dbReference>
<keyword evidence="9" id="KW-1133">Transmembrane helix</keyword>
<dbReference type="PANTHER" id="PTHR45453">
    <property type="entry name" value="PHOSPHATE REGULON SENSOR PROTEIN PHOR"/>
    <property type="match status" value="1"/>
</dbReference>
<dbReference type="SUPFAM" id="SSF55874">
    <property type="entry name" value="ATPase domain of HSP90 chaperone/DNA topoisomerase II/histidine kinase"/>
    <property type="match status" value="1"/>
</dbReference>
<keyword evidence="11" id="KW-0472">Membrane</keyword>
<name>A0A0D8ICL7_9CLOT</name>
<reference evidence="12 13" key="1">
    <citation type="submission" date="2014-10" db="EMBL/GenBank/DDBJ databases">
        <title>Genome sequence of Clostridium aceticum DSM 1496.</title>
        <authorList>
            <person name="Poehlein A."/>
            <person name="Schiel-Bengelsdorf B."/>
            <person name="Gottschalk G."/>
            <person name="Duerre P."/>
            <person name="Daniel R."/>
        </authorList>
    </citation>
    <scope>NUCLEOTIDE SEQUENCE [LARGE SCALE GENOMIC DNA]</scope>
    <source>
        <strain evidence="12 13">DSM 1496</strain>
    </source>
</reference>
<evidence type="ECO:0000256" key="3">
    <source>
        <dbReference type="ARBA" id="ARBA00012438"/>
    </source>
</evidence>
<organism evidence="12 13">
    <name type="scientific">Clostridium aceticum</name>
    <dbReference type="NCBI Taxonomy" id="84022"/>
    <lineage>
        <taxon>Bacteria</taxon>
        <taxon>Bacillati</taxon>
        <taxon>Bacillota</taxon>
        <taxon>Clostridia</taxon>
        <taxon>Eubacteriales</taxon>
        <taxon>Clostridiaceae</taxon>
        <taxon>Clostridium</taxon>
    </lineage>
</organism>
<keyword evidence="4" id="KW-1003">Cell membrane</keyword>
<keyword evidence="13" id="KW-1185">Reference proteome</keyword>
<dbReference type="GO" id="GO:0005886">
    <property type="term" value="C:plasma membrane"/>
    <property type="evidence" value="ECO:0007669"/>
    <property type="project" value="UniProtKB-SubCell"/>
</dbReference>
<dbReference type="PANTHER" id="PTHR45453:SF2">
    <property type="entry name" value="HISTIDINE KINASE"/>
    <property type="match status" value="1"/>
</dbReference>
<gene>
    <name evidence="12" type="primary">bceS2</name>
    <name evidence="12" type="ORF">CACET_c17050</name>
</gene>
<dbReference type="InterPro" id="IPR050351">
    <property type="entry name" value="BphY/WalK/GraS-like"/>
</dbReference>
<dbReference type="InterPro" id="IPR036890">
    <property type="entry name" value="HATPase_C_sf"/>
</dbReference>
<evidence type="ECO:0000256" key="8">
    <source>
        <dbReference type="ARBA" id="ARBA00022777"/>
    </source>
</evidence>
<keyword evidence="8" id="KW-0418">Kinase</keyword>
<dbReference type="InterPro" id="IPR003661">
    <property type="entry name" value="HisK_dim/P_dom"/>
</dbReference>
<dbReference type="Gene3D" id="3.30.565.10">
    <property type="entry name" value="Histidine kinase-like ATPase, C-terminal domain"/>
    <property type="match status" value="1"/>
</dbReference>
<dbReference type="GO" id="GO:0004721">
    <property type="term" value="F:phosphoprotein phosphatase activity"/>
    <property type="evidence" value="ECO:0007669"/>
    <property type="project" value="TreeGrafter"/>
</dbReference>
<dbReference type="SMART" id="SM00387">
    <property type="entry name" value="HATPase_c"/>
    <property type="match status" value="1"/>
</dbReference>
<proteinExistence type="predicted"/>
<protein>
    <recommendedName>
        <fullName evidence="3">histidine kinase</fullName>
        <ecNumber evidence="3">2.7.13.3</ecNumber>
    </recommendedName>
</protein>
<dbReference type="PATRIC" id="fig|84022.5.peg.3162"/>
<evidence type="ECO:0000256" key="6">
    <source>
        <dbReference type="ARBA" id="ARBA00022679"/>
    </source>
</evidence>
<evidence type="ECO:0000256" key="1">
    <source>
        <dbReference type="ARBA" id="ARBA00000085"/>
    </source>
</evidence>
<dbReference type="Proteomes" id="UP000035704">
    <property type="component" value="Chromosome"/>
</dbReference>
<keyword evidence="6 12" id="KW-0808">Transferase</keyword>
<dbReference type="AlphaFoldDB" id="A0A0D8ICL7"/>
<dbReference type="InterPro" id="IPR005467">
    <property type="entry name" value="His_kinase_dom"/>
</dbReference>
<comment type="catalytic activity">
    <reaction evidence="1">
        <text>ATP + protein L-histidine = ADP + protein N-phospho-L-histidine.</text>
        <dbReference type="EC" id="2.7.13.3"/>
    </reaction>
</comment>
<keyword evidence="7" id="KW-0812">Transmembrane</keyword>
<dbReference type="PRINTS" id="PR00344">
    <property type="entry name" value="BCTRLSENSOR"/>
</dbReference>
<dbReference type="SUPFAM" id="SSF47384">
    <property type="entry name" value="Homodimeric domain of signal transducing histidine kinase"/>
    <property type="match status" value="1"/>
</dbReference>
<dbReference type="CDD" id="cd00082">
    <property type="entry name" value="HisKA"/>
    <property type="match status" value="1"/>
</dbReference>
<evidence type="ECO:0000256" key="4">
    <source>
        <dbReference type="ARBA" id="ARBA00022475"/>
    </source>
</evidence>
<dbReference type="InterPro" id="IPR004358">
    <property type="entry name" value="Sig_transdc_His_kin-like_C"/>
</dbReference>
<evidence type="ECO:0000256" key="5">
    <source>
        <dbReference type="ARBA" id="ARBA00022553"/>
    </source>
</evidence>
<keyword evidence="10" id="KW-0902">Two-component regulatory system</keyword>
<evidence type="ECO:0000256" key="2">
    <source>
        <dbReference type="ARBA" id="ARBA00004651"/>
    </source>
</evidence>
<dbReference type="STRING" id="84022.CACET_c17050"/>
<keyword evidence="5" id="KW-0597">Phosphoprotein</keyword>
<dbReference type="GO" id="GO:0000155">
    <property type="term" value="F:phosphorelay sensor kinase activity"/>
    <property type="evidence" value="ECO:0007669"/>
    <property type="project" value="InterPro"/>
</dbReference>
<evidence type="ECO:0000256" key="7">
    <source>
        <dbReference type="ARBA" id="ARBA00022692"/>
    </source>
</evidence>
<dbReference type="EC" id="2.7.13.3" evidence="3"/>
<dbReference type="InterPro" id="IPR003594">
    <property type="entry name" value="HATPase_dom"/>
</dbReference>
<dbReference type="EMBL" id="CP009687">
    <property type="protein sequence ID" value="AKL95154.1"/>
    <property type="molecule type" value="Genomic_DNA"/>
</dbReference>
<evidence type="ECO:0000256" key="10">
    <source>
        <dbReference type="ARBA" id="ARBA00023012"/>
    </source>
</evidence>
<evidence type="ECO:0000256" key="9">
    <source>
        <dbReference type="ARBA" id="ARBA00022989"/>
    </source>
</evidence>
<accession>A0A0D8ICL7</accession>
<evidence type="ECO:0000256" key="11">
    <source>
        <dbReference type="ARBA" id="ARBA00023136"/>
    </source>
</evidence>
<evidence type="ECO:0000313" key="13">
    <source>
        <dbReference type="Proteomes" id="UP000035704"/>
    </source>
</evidence>